<accession>A0AAD1U8Y6</accession>
<evidence type="ECO:0000313" key="3">
    <source>
        <dbReference type="Proteomes" id="UP001295684"/>
    </source>
</evidence>
<comment type="caution">
    <text evidence="2">The sequence shown here is derived from an EMBL/GenBank/DDBJ whole genome shotgun (WGS) entry which is preliminary data.</text>
</comment>
<dbReference type="Proteomes" id="UP001295684">
    <property type="component" value="Unassembled WGS sequence"/>
</dbReference>
<dbReference type="InterPro" id="IPR036915">
    <property type="entry name" value="Cyclin-like_sf"/>
</dbReference>
<gene>
    <name evidence="2" type="ORF">ECRASSUSDP1_LOCUS5856</name>
</gene>
<evidence type="ECO:0000256" key="1">
    <source>
        <dbReference type="SAM" id="MobiDB-lite"/>
    </source>
</evidence>
<protein>
    <recommendedName>
        <fullName evidence="4">Cyclin</fullName>
    </recommendedName>
</protein>
<name>A0AAD1U8Y6_EUPCR</name>
<keyword evidence="3" id="KW-1185">Reference proteome</keyword>
<evidence type="ECO:0008006" key="4">
    <source>
        <dbReference type="Google" id="ProtNLM"/>
    </source>
</evidence>
<dbReference type="PANTHER" id="PTHR15615:SF108">
    <property type="entry name" value="PROTEIN CNPPD1"/>
    <property type="match status" value="1"/>
</dbReference>
<dbReference type="Gene3D" id="1.10.472.10">
    <property type="entry name" value="Cyclin-like"/>
    <property type="match status" value="1"/>
</dbReference>
<reference evidence="2" key="1">
    <citation type="submission" date="2023-07" db="EMBL/GenBank/DDBJ databases">
        <authorList>
            <consortium name="AG Swart"/>
            <person name="Singh M."/>
            <person name="Singh A."/>
            <person name="Seah K."/>
            <person name="Emmerich C."/>
        </authorList>
    </citation>
    <scope>NUCLEOTIDE SEQUENCE</scope>
    <source>
        <strain evidence="2">DP1</strain>
    </source>
</reference>
<dbReference type="Pfam" id="PF08613">
    <property type="entry name" value="Cyclin"/>
    <property type="match status" value="1"/>
</dbReference>
<dbReference type="PANTHER" id="PTHR15615">
    <property type="match status" value="1"/>
</dbReference>
<sequence>MELQTYFDNDEEDNKENGVTTPPNNDPDPGPPENNKTPEAEQTNDQEISPNNGIDEQFLKDIFVESVSRILENMIQNSATVLNFNSLTVFDARDIPGISIYNYLRRIMAYSEATSRTIVMCLSHIDNLTNDDSSPVILTRHNIHRLLAVSMMVSAKFYEDCYLDNESWGEITGLSLFEINRLERKFLTYIDFKINTKLDCYIQYVQMLLSYAVESNIVDYDTAGGLLQAIVDASALEFEDSAN</sequence>
<dbReference type="InterPro" id="IPR013922">
    <property type="entry name" value="Cyclin_PHO80-like"/>
</dbReference>
<evidence type="ECO:0000313" key="2">
    <source>
        <dbReference type="EMBL" id="CAI2364512.1"/>
    </source>
</evidence>
<proteinExistence type="predicted"/>
<feature type="region of interest" description="Disordered" evidence="1">
    <location>
        <begin position="1"/>
        <end position="52"/>
    </location>
</feature>
<dbReference type="EMBL" id="CAMPGE010005666">
    <property type="protein sequence ID" value="CAI2364512.1"/>
    <property type="molecule type" value="Genomic_DNA"/>
</dbReference>
<feature type="compositionally biased region" description="Polar residues" evidence="1">
    <location>
        <begin position="40"/>
        <end position="52"/>
    </location>
</feature>
<dbReference type="AlphaFoldDB" id="A0AAD1U8Y6"/>
<dbReference type="GO" id="GO:0019901">
    <property type="term" value="F:protein kinase binding"/>
    <property type="evidence" value="ECO:0007669"/>
    <property type="project" value="InterPro"/>
</dbReference>
<dbReference type="SUPFAM" id="SSF47954">
    <property type="entry name" value="Cyclin-like"/>
    <property type="match status" value="1"/>
</dbReference>
<organism evidence="2 3">
    <name type="scientific">Euplotes crassus</name>
    <dbReference type="NCBI Taxonomy" id="5936"/>
    <lineage>
        <taxon>Eukaryota</taxon>
        <taxon>Sar</taxon>
        <taxon>Alveolata</taxon>
        <taxon>Ciliophora</taxon>
        <taxon>Intramacronucleata</taxon>
        <taxon>Spirotrichea</taxon>
        <taxon>Hypotrichia</taxon>
        <taxon>Euplotida</taxon>
        <taxon>Euplotidae</taxon>
        <taxon>Moneuplotes</taxon>
    </lineage>
</organism>